<keyword evidence="4" id="KW-1185">Reference proteome</keyword>
<gene>
    <name evidence="3" type="primary">NLRC3</name>
    <name evidence="3" type="ORF">SNAT2548_LOCUS33479</name>
</gene>
<feature type="region of interest" description="Disordered" evidence="1">
    <location>
        <begin position="75"/>
        <end position="99"/>
    </location>
</feature>
<proteinExistence type="predicted"/>
<feature type="transmembrane region" description="Helical" evidence="2">
    <location>
        <begin position="233"/>
        <end position="252"/>
    </location>
</feature>
<reference evidence="3" key="1">
    <citation type="submission" date="2021-02" db="EMBL/GenBank/DDBJ databases">
        <authorList>
            <person name="Dougan E. K."/>
            <person name="Rhodes N."/>
            <person name="Thang M."/>
            <person name="Chan C."/>
        </authorList>
    </citation>
    <scope>NUCLEOTIDE SEQUENCE</scope>
</reference>
<dbReference type="EMBL" id="CAJNDS010002758">
    <property type="protein sequence ID" value="CAE7587373.1"/>
    <property type="molecule type" value="Genomic_DNA"/>
</dbReference>
<evidence type="ECO:0000256" key="1">
    <source>
        <dbReference type="SAM" id="MobiDB-lite"/>
    </source>
</evidence>
<dbReference type="AlphaFoldDB" id="A0A812UUN2"/>
<evidence type="ECO:0000313" key="3">
    <source>
        <dbReference type="EMBL" id="CAE7587373.1"/>
    </source>
</evidence>
<accession>A0A812UUN2</accession>
<dbReference type="Proteomes" id="UP000604046">
    <property type="component" value="Unassembled WGS sequence"/>
</dbReference>
<sequence length="743" mass="82254">MPKLFVASDYVDKELQKLRQELLSEIAELRAQLAGGNALIGRSGTAESQVSGKQMQPLDVTGSASFGLVAEEEEDSPKEVEITVTSSNPRAPGPSRSCSEVITTEPDCLQVMFDKKSAWSVPLVLFLAPGRMEGLIASLLLLVNAAMQALFSYIIFSNEFLGDDFSQKRGEATTWRRSYAHDYKYMDLTDTSLASRVCDEDGSLIFSNLQATLVEDINHFLGLQVMEFELGSFQPGVLLAVLCIFLWNLCVFKELRTISQLMRVVIHMPKASVTSFSATQAGRFAAMAPSRCAVMSVVCLGRAIIAGVLLLAGSVWLARTTSISELMLNAVALESVLHVDEFLFSSFMPTLIQHAVQNLGPAEIPHSRRGSRTETLMLLAVLVTAAILPYTMLVEPLSAEMLATKNELCGGNLTFVVGFNTDVQQTIGRRTRAVDEEEANLTIIEQAVAAHINHNGSVPARLIDFRPDQKAFDRWMQQTMEEYTGHYMLCWEPYLDVMAAQGRSAEGVLNDLFKLHTASAAVSLGMPENSSCADMAHLCDLGEARLLRFACGHTCGCDSLESSNLYRVRAYGCAQGCIMNLYEMQAWKWQGHRGHSFRTNCKNQPIGPGWEHFWDEMVSAFSYDINIQYMDITSIPLDWIEPHHHSKKIGGCEAIRHARVGGYFDITGTQYCQGEPGLFRPLAWLCPEACGCDSSGDPERDEFCFGYDYCPFSVPGENKSRFKDLAVRLGVWDSVMDAPRLQQ</sequence>
<evidence type="ECO:0000256" key="2">
    <source>
        <dbReference type="SAM" id="Phobius"/>
    </source>
</evidence>
<keyword evidence="2" id="KW-0812">Transmembrane</keyword>
<comment type="caution">
    <text evidence="3">The sequence shown here is derived from an EMBL/GenBank/DDBJ whole genome shotgun (WGS) entry which is preliminary data.</text>
</comment>
<organism evidence="3 4">
    <name type="scientific">Symbiodinium natans</name>
    <dbReference type="NCBI Taxonomy" id="878477"/>
    <lineage>
        <taxon>Eukaryota</taxon>
        <taxon>Sar</taxon>
        <taxon>Alveolata</taxon>
        <taxon>Dinophyceae</taxon>
        <taxon>Suessiales</taxon>
        <taxon>Symbiodiniaceae</taxon>
        <taxon>Symbiodinium</taxon>
    </lineage>
</organism>
<keyword evidence="2" id="KW-0472">Membrane</keyword>
<name>A0A812UUN2_9DINO</name>
<feature type="transmembrane region" description="Helical" evidence="2">
    <location>
        <begin position="135"/>
        <end position="156"/>
    </location>
</feature>
<evidence type="ECO:0000313" key="4">
    <source>
        <dbReference type="Proteomes" id="UP000604046"/>
    </source>
</evidence>
<feature type="transmembrane region" description="Helical" evidence="2">
    <location>
        <begin position="293"/>
        <end position="318"/>
    </location>
</feature>
<protein>
    <submittedName>
        <fullName evidence="3">NLRC3 protein</fullName>
    </submittedName>
</protein>
<keyword evidence="2" id="KW-1133">Transmembrane helix</keyword>